<dbReference type="EMBL" id="JYDL01000175">
    <property type="protein sequence ID" value="KRX13990.1"/>
    <property type="molecule type" value="Genomic_DNA"/>
</dbReference>
<comment type="caution">
    <text evidence="1">The sequence shown here is derived from an EMBL/GenBank/DDBJ whole genome shotgun (WGS) entry which is preliminary data.</text>
</comment>
<keyword evidence="2" id="KW-1185">Reference proteome</keyword>
<dbReference type="Proteomes" id="UP000054630">
    <property type="component" value="Unassembled WGS sequence"/>
</dbReference>
<name>A0A0V0RHJ9_9BILA</name>
<proteinExistence type="predicted"/>
<gene>
    <name evidence="1" type="ORF">T07_9174</name>
</gene>
<evidence type="ECO:0000313" key="2">
    <source>
        <dbReference type="Proteomes" id="UP000054630"/>
    </source>
</evidence>
<dbReference type="STRING" id="6336.A0A0V0RHJ9"/>
<evidence type="ECO:0000313" key="1">
    <source>
        <dbReference type="EMBL" id="KRX13990.1"/>
    </source>
</evidence>
<reference evidence="1 2" key="1">
    <citation type="submission" date="2015-01" db="EMBL/GenBank/DDBJ databases">
        <title>Evolution of Trichinella species and genotypes.</title>
        <authorList>
            <person name="Korhonen P.K."/>
            <person name="Edoardo P."/>
            <person name="Giuseppe L.R."/>
            <person name="Gasser R.B."/>
        </authorList>
    </citation>
    <scope>NUCLEOTIDE SEQUENCE [LARGE SCALE GENOMIC DNA]</scope>
    <source>
        <strain evidence="1">ISS37</strain>
    </source>
</reference>
<protein>
    <submittedName>
        <fullName evidence="1">Uncharacterized protein</fullName>
    </submittedName>
</protein>
<organism evidence="1 2">
    <name type="scientific">Trichinella nelsoni</name>
    <dbReference type="NCBI Taxonomy" id="6336"/>
    <lineage>
        <taxon>Eukaryota</taxon>
        <taxon>Metazoa</taxon>
        <taxon>Ecdysozoa</taxon>
        <taxon>Nematoda</taxon>
        <taxon>Enoplea</taxon>
        <taxon>Dorylaimia</taxon>
        <taxon>Trichinellida</taxon>
        <taxon>Trichinellidae</taxon>
        <taxon>Trichinella</taxon>
    </lineage>
</organism>
<accession>A0A0V0RHJ9</accession>
<sequence length="88" mass="10311">MQIQVHPEIFNVYFRERNNSIPHFSCLQSDDRLQFFMTTCPWLMAQADSYLPSSDLGTQTHYVALCKWGSYFRSRRGDMFRASSEGFG</sequence>
<dbReference type="AlphaFoldDB" id="A0A0V0RHJ9"/>